<evidence type="ECO:0000313" key="4">
    <source>
        <dbReference type="EMBL" id="QHZ52796.1"/>
    </source>
</evidence>
<evidence type="ECO:0000256" key="1">
    <source>
        <dbReference type="SAM" id="MobiDB-lite"/>
    </source>
</evidence>
<feature type="region of interest" description="Disordered" evidence="1">
    <location>
        <begin position="245"/>
        <end position="285"/>
    </location>
</feature>
<dbReference type="SMART" id="SM00740">
    <property type="entry name" value="PASTA"/>
    <property type="match status" value="1"/>
</dbReference>
<dbReference type="PROSITE" id="PS51178">
    <property type="entry name" value="PASTA"/>
    <property type="match status" value="1"/>
</dbReference>
<dbReference type="SUPFAM" id="SSF56112">
    <property type="entry name" value="Protein kinase-like (PK-like)"/>
    <property type="match status" value="1"/>
</dbReference>
<evidence type="ECO:0000259" key="3">
    <source>
        <dbReference type="PROSITE" id="PS51178"/>
    </source>
</evidence>
<feature type="compositionally biased region" description="Acidic residues" evidence="1">
    <location>
        <begin position="259"/>
        <end position="274"/>
    </location>
</feature>
<feature type="transmembrane region" description="Helical" evidence="2">
    <location>
        <begin position="296"/>
        <end position="315"/>
    </location>
</feature>
<dbReference type="AlphaFoldDB" id="A0A6C0QX50"/>
<keyword evidence="2" id="KW-1133">Transmembrane helix</keyword>
<dbReference type="CDD" id="cd06577">
    <property type="entry name" value="PASTA_pknB"/>
    <property type="match status" value="1"/>
</dbReference>
<feature type="compositionally biased region" description="Low complexity" evidence="1">
    <location>
        <begin position="352"/>
        <end position="371"/>
    </location>
</feature>
<protein>
    <submittedName>
        <fullName evidence="4">PASTA domain protein</fullName>
    </submittedName>
</protein>
<feature type="compositionally biased region" description="Basic and acidic residues" evidence="1">
    <location>
        <begin position="245"/>
        <end position="258"/>
    </location>
</feature>
<keyword evidence="2" id="KW-0812">Transmembrane</keyword>
<sequence>MDIRIDDRYLLFKAIQPLEDGVLYNGQDLFLKRDVFLYLLDKKGEVDSKEFGQSFGQASRFTNEHFFHILNAGVTGSHIYVVFKAYNGNPLAKSIHQHTLRSLEILTAVFELGKSMQDAMEEQIYGFSVTADNIWLTEDKQLKIMNYWSGGEQGQTGSLGLSNLLYQLFTYSRAIPPDQETYESNILPTLQGLRADQREALLATIRRVFRGEHSLSSFVLSLREILLVSVSVEQPTVPVFMEEPKKERPAQKYDPKEWEEVEVEDEEDEEEEYEAVPPVSKKQKGKPKRQFNTLKILFIILVFCVVFVLVFAFLLSNPFSKPNKTGFSSTSSSASPTESVQPSAKPTNNGKANPASSATPTPTPANSQTAAGTVPNLIGMTKQEAEKAAIAAGLRYKFVIEPSDQPDGTVFKQDPAPGTPAKKGDSVSFTVSKNNQ</sequence>
<organism evidence="4 5">
    <name type="scientific">Paenibacillus larvae subsp. larvae</name>
    <dbReference type="NCBI Taxonomy" id="147375"/>
    <lineage>
        <taxon>Bacteria</taxon>
        <taxon>Bacillati</taxon>
        <taxon>Bacillota</taxon>
        <taxon>Bacilli</taxon>
        <taxon>Bacillales</taxon>
        <taxon>Paenibacillaceae</taxon>
        <taxon>Paenibacillus</taxon>
    </lineage>
</organism>
<dbReference type="InterPro" id="IPR005543">
    <property type="entry name" value="PASTA_dom"/>
</dbReference>
<feature type="compositionally biased region" description="Polar residues" evidence="1">
    <location>
        <begin position="427"/>
        <end position="436"/>
    </location>
</feature>
<dbReference type="InterPro" id="IPR011009">
    <property type="entry name" value="Kinase-like_dom_sf"/>
</dbReference>
<accession>A0A6C0QX50</accession>
<proteinExistence type="predicted"/>
<keyword evidence="2" id="KW-0472">Membrane</keyword>
<dbReference type="Proteomes" id="UP000464330">
    <property type="component" value="Chromosome"/>
</dbReference>
<dbReference type="EMBL" id="CP019717">
    <property type="protein sequence ID" value="QHZ52796.1"/>
    <property type="molecule type" value="Genomic_DNA"/>
</dbReference>
<gene>
    <name evidence="4" type="ORF">ERICV_03698</name>
</gene>
<dbReference type="Pfam" id="PF03793">
    <property type="entry name" value="PASTA"/>
    <property type="match status" value="1"/>
</dbReference>
<feature type="region of interest" description="Disordered" evidence="1">
    <location>
        <begin position="403"/>
        <end position="436"/>
    </location>
</feature>
<reference evidence="4 5" key="1">
    <citation type="journal article" date="2020" name="Int. J. Med. Microbiol.">
        <title>Discovery of Paenibacillus larvae ERIC V: Phenotypic and genomic comparison to genotypes ERIC I-IV reveal different inventories of virulence factors which correlate with epidemiological prevalences of American Foulbrood.</title>
        <authorList>
            <person name="Beims H."/>
            <person name="Bunk B."/>
            <person name="Erler S."/>
            <person name="Mohr K.I."/>
            <person name="Sproer C."/>
            <person name="Pradella S."/>
            <person name="Gunther G."/>
            <person name="Rohde M."/>
            <person name="von der Ohe W."/>
            <person name="Steinert M."/>
        </authorList>
    </citation>
    <scope>NUCLEOTIDE SEQUENCE [LARGE SCALE GENOMIC DNA]</scope>
    <source>
        <strain evidence="4">Eric_V</strain>
    </source>
</reference>
<name>A0A6C0QX50_9BACL</name>
<dbReference type="SUPFAM" id="SSF54184">
    <property type="entry name" value="Penicillin-binding protein 2x (pbp-2x), c-terminal domain"/>
    <property type="match status" value="1"/>
</dbReference>
<evidence type="ECO:0000313" key="5">
    <source>
        <dbReference type="Proteomes" id="UP000464330"/>
    </source>
</evidence>
<evidence type="ECO:0000256" key="2">
    <source>
        <dbReference type="SAM" id="Phobius"/>
    </source>
</evidence>
<dbReference type="Gene3D" id="3.30.10.20">
    <property type="match status" value="1"/>
</dbReference>
<feature type="domain" description="PASTA" evidence="3">
    <location>
        <begin position="368"/>
        <end position="433"/>
    </location>
</feature>
<feature type="region of interest" description="Disordered" evidence="1">
    <location>
        <begin position="324"/>
        <end position="372"/>
    </location>
</feature>
<dbReference type="RefSeq" id="WP_024093523.1">
    <property type="nucleotide sequence ID" value="NZ_CP019717.1"/>
</dbReference>
<feature type="compositionally biased region" description="Low complexity" evidence="1">
    <location>
        <begin position="324"/>
        <end position="343"/>
    </location>
</feature>